<feature type="compositionally biased region" description="Basic and acidic residues" evidence="1">
    <location>
        <begin position="43"/>
        <end position="53"/>
    </location>
</feature>
<accession>A0A4C1YW72</accession>
<reference evidence="2 3" key="1">
    <citation type="journal article" date="2019" name="Commun. Biol.">
        <title>The bagworm genome reveals a unique fibroin gene that provides high tensile strength.</title>
        <authorList>
            <person name="Kono N."/>
            <person name="Nakamura H."/>
            <person name="Ohtoshi R."/>
            <person name="Tomita M."/>
            <person name="Numata K."/>
            <person name="Arakawa K."/>
        </authorList>
    </citation>
    <scope>NUCLEOTIDE SEQUENCE [LARGE SCALE GENOMIC DNA]</scope>
</reference>
<evidence type="ECO:0000256" key="1">
    <source>
        <dbReference type="SAM" id="MobiDB-lite"/>
    </source>
</evidence>
<dbReference type="AlphaFoldDB" id="A0A4C1YW72"/>
<sequence length="96" mass="10583">MRVILERLKTKCIAAVIRDTASELSASVVRIPRPPQTSLLSDDNQRRGGDQRRFRAARPCASGPLGSKLDFRPAARNRISASAPLLRFAGLRMVAR</sequence>
<evidence type="ECO:0000313" key="2">
    <source>
        <dbReference type="EMBL" id="GBP78899.1"/>
    </source>
</evidence>
<name>A0A4C1YW72_EUMVA</name>
<gene>
    <name evidence="2" type="ORF">EVAR_49798_1</name>
</gene>
<organism evidence="2 3">
    <name type="scientific">Eumeta variegata</name>
    <name type="common">Bagworm moth</name>
    <name type="synonym">Eumeta japonica</name>
    <dbReference type="NCBI Taxonomy" id="151549"/>
    <lineage>
        <taxon>Eukaryota</taxon>
        <taxon>Metazoa</taxon>
        <taxon>Ecdysozoa</taxon>
        <taxon>Arthropoda</taxon>
        <taxon>Hexapoda</taxon>
        <taxon>Insecta</taxon>
        <taxon>Pterygota</taxon>
        <taxon>Neoptera</taxon>
        <taxon>Endopterygota</taxon>
        <taxon>Lepidoptera</taxon>
        <taxon>Glossata</taxon>
        <taxon>Ditrysia</taxon>
        <taxon>Tineoidea</taxon>
        <taxon>Psychidae</taxon>
        <taxon>Oiketicinae</taxon>
        <taxon>Eumeta</taxon>
    </lineage>
</organism>
<dbReference type="EMBL" id="BGZK01001391">
    <property type="protein sequence ID" value="GBP78899.1"/>
    <property type="molecule type" value="Genomic_DNA"/>
</dbReference>
<protein>
    <submittedName>
        <fullName evidence="2">Uncharacterized protein</fullName>
    </submittedName>
</protein>
<comment type="caution">
    <text evidence="2">The sequence shown here is derived from an EMBL/GenBank/DDBJ whole genome shotgun (WGS) entry which is preliminary data.</text>
</comment>
<keyword evidence="3" id="KW-1185">Reference proteome</keyword>
<evidence type="ECO:0000313" key="3">
    <source>
        <dbReference type="Proteomes" id="UP000299102"/>
    </source>
</evidence>
<proteinExistence type="predicted"/>
<feature type="region of interest" description="Disordered" evidence="1">
    <location>
        <begin position="34"/>
        <end position="59"/>
    </location>
</feature>
<dbReference type="Proteomes" id="UP000299102">
    <property type="component" value="Unassembled WGS sequence"/>
</dbReference>